<feature type="transmembrane region" description="Helical" evidence="4">
    <location>
        <begin position="662"/>
        <end position="680"/>
    </location>
</feature>
<proteinExistence type="predicted"/>
<organism evidence="5 6">
    <name type="scientific">Batrachochytrium dendrobatidis (strain JEL423)</name>
    <dbReference type="NCBI Taxonomy" id="403673"/>
    <lineage>
        <taxon>Eukaryota</taxon>
        <taxon>Fungi</taxon>
        <taxon>Fungi incertae sedis</taxon>
        <taxon>Chytridiomycota</taxon>
        <taxon>Chytridiomycota incertae sedis</taxon>
        <taxon>Chytridiomycetes</taxon>
        <taxon>Rhizophydiales</taxon>
        <taxon>Rhizophydiales incertae sedis</taxon>
        <taxon>Batrachochytrium</taxon>
    </lineage>
</organism>
<dbReference type="AlphaFoldDB" id="A0A177WU71"/>
<reference evidence="5 6" key="1">
    <citation type="submission" date="2006-10" db="EMBL/GenBank/DDBJ databases">
        <title>The Genome Sequence of Batrachochytrium dendrobatidis JEL423.</title>
        <authorList>
            <consortium name="The Broad Institute Genome Sequencing Platform"/>
            <person name="Birren B."/>
            <person name="Lander E."/>
            <person name="Galagan J."/>
            <person name="Cuomo C."/>
            <person name="Devon K."/>
            <person name="Jaffe D."/>
            <person name="Butler J."/>
            <person name="Alvarez P."/>
            <person name="Gnerre S."/>
            <person name="Grabherr M."/>
            <person name="Kleber M."/>
            <person name="Mauceli E."/>
            <person name="Brockman W."/>
            <person name="Young S."/>
            <person name="LaButti K."/>
            <person name="Sykes S."/>
            <person name="DeCaprio D."/>
            <person name="Crawford M."/>
            <person name="Koehrsen M."/>
            <person name="Engels R."/>
            <person name="Montgomery P."/>
            <person name="Pearson M."/>
            <person name="Howarth C."/>
            <person name="Larson L."/>
            <person name="White J."/>
            <person name="O'Leary S."/>
            <person name="Kodira C."/>
            <person name="Zeng Q."/>
            <person name="Yandava C."/>
            <person name="Alvarado L."/>
            <person name="Longcore J."/>
            <person name="James T."/>
        </authorList>
    </citation>
    <scope>NUCLEOTIDE SEQUENCE [LARGE SCALE GENOMIC DNA]</scope>
    <source>
        <strain evidence="5 6">JEL423</strain>
    </source>
</reference>
<dbReference type="PANTHER" id="PTHR19229">
    <property type="entry name" value="ATP-BINDING CASSETTE TRANSPORTER SUBFAMILY A ABCA"/>
    <property type="match status" value="1"/>
</dbReference>
<dbReference type="GO" id="GO:0016020">
    <property type="term" value="C:membrane"/>
    <property type="evidence" value="ECO:0007669"/>
    <property type="project" value="InterPro"/>
</dbReference>
<dbReference type="InterPro" id="IPR026082">
    <property type="entry name" value="ABCA"/>
</dbReference>
<evidence type="ECO:0000313" key="5">
    <source>
        <dbReference type="EMBL" id="OAJ43653.1"/>
    </source>
</evidence>
<feature type="region of interest" description="Disordered" evidence="3">
    <location>
        <begin position="133"/>
        <end position="154"/>
    </location>
</feature>
<dbReference type="STRING" id="403673.A0A177WU71"/>
<feature type="compositionally biased region" description="Basic and acidic residues" evidence="3">
    <location>
        <begin position="133"/>
        <end position="144"/>
    </location>
</feature>
<keyword evidence="2" id="KW-0677">Repeat</keyword>
<evidence type="ECO:0000256" key="1">
    <source>
        <dbReference type="ARBA" id="ARBA00022448"/>
    </source>
</evidence>
<dbReference type="GO" id="GO:0140359">
    <property type="term" value="F:ABC-type transporter activity"/>
    <property type="evidence" value="ECO:0007669"/>
    <property type="project" value="InterPro"/>
</dbReference>
<dbReference type="VEuPathDB" id="FungiDB:BDEG_26995"/>
<dbReference type="GO" id="GO:0005319">
    <property type="term" value="F:lipid transporter activity"/>
    <property type="evidence" value="ECO:0007669"/>
    <property type="project" value="TreeGrafter"/>
</dbReference>
<name>A0A177WU71_BATDL</name>
<keyword evidence="4" id="KW-0472">Membrane</keyword>
<keyword evidence="4" id="KW-1133">Transmembrane helix</keyword>
<feature type="compositionally biased region" description="Polar residues" evidence="3">
    <location>
        <begin position="64"/>
        <end position="79"/>
    </location>
</feature>
<sequence>MLARTPTVSFRDAPLMLSGEPDAGSATMYNHSAQPISNKTNNIPSVGSPLRPSQVTRAGLLSKEGSSLARSKTMPSNTKGIVRFNDSGSEDGSEMVNLSKNSLATANNSITEPASRASTDLRRNKSLPYRAIEERRLENEREAKTNASSNGTPLLRSMSFAKRPAKPLQRYNTLGYPKVDRKLSTVTANVASGSTSNAAPKPIHNLVIPSSQQMALASQSSPLSALSFTSTNTYNEPAYPPLMAPPLNTSQITQRRGMHITAVNYVTHADTTTPYGTPQKHLPPLPPQSGLHRKNSVAASIMQKLPIEWQEQYKQNIHGSYKFRAFGRKAISFQQRQWFTNICCVSLCPLMMVLVSFVLKFAIANLSNNSNNNYQILYCSSALSINEQNWPIFNLSGIGIATSSPSLVPNADSSMPVRHANYFSRASLVDLSSKDVFSQLSSTTVAGDPARQAQALSLARSFALYQMRPWAVVSLGPNVNPNDIGSSPKQPLLADISQIPNTFFTPASTAKGMLDTIEPRYNVEIRFSPPGLGGAQKVPYFNITNSANEILLIFKSALVLGNLNKAYSNVPYAGIGFKTVDHSNKKYSYILQVGKDQRLERTPGFPLAGLRMLLQQAQLSNAIVRFSSPKLASTVITQGLRNFPFLAKPSFDIPFGSIIGRILYPLGISFLLPIFTISLVRDKESKIVTMMRMNGLGSPAAYYLSEYITFFLTFLVSTAIFWVSGYLTSLELFSKTDPLLLAILFFLWGNIQVTLSMFFNSLFRQSRFALSRWS</sequence>
<feature type="transmembrane region" description="Helical" evidence="4">
    <location>
        <begin position="701"/>
        <end position="727"/>
    </location>
</feature>
<dbReference type="PANTHER" id="PTHR19229:SF36">
    <property type="entry name" value="ATP-BINDING CASSETTE SUB-FAMILY A MEMBER 2"/>
    <property type="match status" value="1"/>
</dbReference>
<evidence type="ECO:0000313" key="6">
    <source>
        <dbReference type="Proteomes" id="UP000077115"/>
    </source>
</evidence>
<keyword evidence="1" id="KW-0813">Transport</keyword>
<accession>A0A177WU71</accession>
<dbReference type="OrthoDB" id="8061355at2759"/>
<keyword evidence="4" id="KW-0812">Transmembrane</keyword>
<gene>
    <name evidence="5" type="ORF">BDEG_26995</name>
</gene>
<evidence type="ECO:0000256" key="3">
    <source>
        <dbReference type="SAM" id="MobiDB-lite"/>
    </source>
</evidence>
<evidence type="ECO:0000256" key="2">
    <source>
        <dbReference type="ARBA" id="ARBA00022737"/>
    </source>
</evidence>
<evidence type="ECO:0000256" key="4">
    <source>
        <dbReference type="SAM" id="Phobius"/>
    </source>
</evidence>
<dbReference type="EMBL" id="DS022310">
    <property type="protein sequence ID" value="OAJ43653.1"/>
    <property type="molecule type" value="Genomic_DNA"/>
</dbReference>
<dbReference type="Proteomes" id="UP000077115">
    <property type="component" value="Unassembled WGS sequence"/>
</dbReference>
<reference evidence="5 6" key="2">
    <citation type="submission" date="2016-05" db="EMBL/GenBank/DDBJ databases">
        <title>Lineage-specific infection strategies underlie the spectrum of fungal disease in amphibians.</title>
        <authorList>
            <person name="Cuomo C.A."/>
            <person name="Farrer R.A."/>
            <person name="James T."/>
            <person name="Longcore J."/>
            <person name="Birren B."/>
        </authorList>
    </citation>
    <scope>NUCLEOTIDE SEQUENCE [LARGE SCALE GENOMIC DNA]</scope>
    <source>
        <strain evidence="5 6">JEL423</strain>
    </source>
</reference>
<feature type="transmembrane region" description="Helical" evidence="4">
    <location>
        <begin position="739"/>
        <end position="763"/>
    </location>
</feature>
<protein>
    <submittedName>
        <fullName evidence="5">Uncharacterized protein</fullName>
    </submittedName>
</protein>
<feature type="region of interest" description="Disordered" evidence="3">
    <location>
        <begin position="61"/>
        <end position="95"/>
    </location>
</feature>